<proteinExistence type="predicted"/>
<dbReference type="SUPFAM" id="SSF55729">
    <property type="entry name" value="Acyl-CoA N-acyltransferases (Nat)"/>
    <property type="match status" value="1"/>
</dbReference>
<dbReference type="InterPro" id="IPR013653">
    <property type="entry name" value="GCN5-like_dom"/>
</dbReference>
<reference evidence="2 3" key="1">
    <citation type="submission" date="2024-10" db="EMBL/GenBank/DDBJ databases">
        <title>Updated reference genomes for cyclostephanoid diatoms.</title>
        <authorList>
            <person name="Roberts W.R."/>
            <person name="Alverson A.J."/>
        </authorList>
    </citation>
    <scope>NUCLEOTIDE SEQUENCE [LARGE SCALE GENOMIC DNA]</scope>
    <source>
        <strain evidence="2 3">AJA232-27</strain>
    </source>
</reference>
<dbReference type="PANTHER" id="PTHR20958:SF6">
    <property type="entry name" value="GLYCINE N-ACYLTRANSFERASE-LIKE PROTEIN"/>
    <property type="match status" value="1"/>
</dbReference>
<dbReference type="InterPro" id="IPR053225">
    <property type="entry name" value="Acyl-CoA_N-acyltransferase"/>
</dbReference>
<dbReference type="PROSITE" id="PS51186">
    <property type="entry name" value="GNAT"/>
    <property type="match status" value="1"/>
</dbReference>
<organism evidence="2 3">
    <name type="scientific">Discostella pseudostelligera</name>
    <dbReference type="NCBI Taxonomy" id="259834"/>
    <lineage>
        <taxon>Eukaryota</taxon>
        <taxon>Sar</taxon>
        <taxon>Stramenopiles</taxon>
        <taxon>Ochrophyta</taxon>
        <taxon>Bacillariophyta</taxon>
        <taxon>Coscinodiscophyceae</taxon>
        <taxon>Thalassiosirophycidae</taxon>
        <taxon>Stephanodiscales</taxon>
        <taxon>Stephanodiscaceae</taxon>
        <taxon>Discostella</taxon>
    </lineage>
</organism>
<protein>
    <recommendedName>
        <fullName evidence="1">N-acetyltransferase domain-containing protein</fullName>
    </recommendedName>
</protein>
<comment type="caution">
    <text evidence="2">The sequence shown here is derived from an EMBL/GenBank/DDBJ whole genome shotgun (WGS) entry which is preliminary data.</text>
</comment>
<keyword evidence="3" id="KW-1185">Reference proteome</keyword>
<dbReference type="Proteomes" id="UP001530293">
    <property type="component" value="Unassembled WGS sequence"/>
</dbReference>
<dbReference type="InterPro" id="IPR000182">
    <property type="entry name" value="GNAT_dom"/>
</dbReference>
<dbReference type="CDD" id="cd04301">
    <property type="entry name" value="NAT_SF"/>
    <property type="match status" value="1"/>
</dbReference>
<dbReference type="PANTHER" id="PTHR20958">
    <property type="entry name" value="GLYCINE N-ACYLTRANSFERASE-LIKE PROTEIN"/>
    <property type="match status" value="1"/>
</dbReference>
<gene>
    <name evidence="2" type="ORF">ACHAWU_008033</name>
</gene>
<dbReference type="Gene3D" id="3.40.630.30">
    <property type="match status" value="1"/>
</dbReference>
<evidence type="ECO:0000313" key="2">
    <source>
        <dbReference type="EMBL" id="KAL3763711.1"/>
    </source>
</evidence>
<name>A0ABD3MHZ2_9STRA</name>
<dbReference type="InterPro" id="IPR016181">
    <property type="entry name" value="Acyl_CoA_acyltransferase"/>
</dbReference>
<feature type="domain" description="N-acetyltransferase" evidence="1">
    <location>
        <begin position="140"/>
        <end position="287"/>
    </location>
</feature>
<dbReference type="AlphaFoldDB" id="A0ABD3MHZ2"/>
<evidence type="ECO:0000313" key="3">
    <source>
        <dbReference type="Proteomes" id="UP001530293"/>
    </source>
</evidence>
<sequence>MLRNSPILLEKCQPIQFINNTTAAATTSIYDSIRKQPDSHCLSTLESCERAIRLLEPSTNPQVQLASYYLLESLRSMILTQMKYERIQLEKHPESIRNMEKLMAKKERQVLLSSFFQDSSISNNSRQHDSINGTSLPSGYTLRPLVEADGTYVNSIWPFRSNKSLIMITKQIVGDIKNATIYGSSSTCLGIEFESRLVGCIIRHRNGSVGILHVDEEHRRFGLGEALLKEATKAVLARGGEDVYAFILDGNHASEALFTKLGWEKVGDSSAKGTGKRRAKRKWMYLSEKARVSVSTEDAFISDRAQPEGATFG</sequence>
<dbReference type="Pfam" id="PF08445">
    <property type="entry name" value="FR47"/>
    <property type="match status" value="1"/>
</dbReference>
<evidence type="ECO:0000259" key="1">
    <source>
        <dbReference type="PROSITE" id="PS51186"/>
    </source>
</evidence>
<accession>A0ABD3MHZ2</accession>
<dbReference type="EMBL" id="JALLBG020000117">
    <property type="protein sequence ID" value="KAL3763711.1"/>
    <property type="molecule type" value="Genomic_DNA"/>
</dbReference>